<feature type="transmembrane region" description="Helical" evidence="7">
    <location>
        <begin position="262"/>
        <end position="280"/>
    </location>
</feature>
<keyword evidence="10" id="KW-1185">Reference proteome</keyword>
<dbReference type="CDD" id="cd17323">
    <property type="entry name" value="MFS_Tpo1_MDR_like"/>
    <property type="match status" value="1"/>
</dbReference>
<evidence type="ECO:0000256" key="1">
    <source>
        <dbReference type="ARBA" id="ARBA00004141"/>
    </source>
</evidence>
<evidence type="ECO:0000256" key="2">
    <source>
        <dbReference type="ARBA" id="ARBA00008335"/>
    </source>
</evidence>
<evidence type="ECO:0000259" key="8">
    <source>
        <dbReference type="PROSITE" id="PS50850"/>
    </source>
</evidence>
<dbReference type="InterPro" id="IPR020846">
    <property type="entry name" value="MFS_dom"/>
</dbReference>
<comment type="subcellular location">
    <subcellularLocation>
        <location evidence="1">Membrane</location>
        <topology evidence="1">Multi-pass membrane protein</topology>
    </subcellularLocation>
</comment>
<feature type="compositionally biased region" description="Polar residues" evidence="6">
    <location>
        <begin position="10"/>
        <end position="38"/>
    </location>
</feature>
<dbReference type="Proteomes" id="UP000016923">
    <property type="component" value="Unassembled WGS sequence"/>
</dbReference>
<feature type="transmembrane region" description="Helical" evidence="7">
    <location>
        <begin position="145"/>
        <end position="162"/>
    </location>
</feature>
<evidence type="ECO:0000256" key="6">
    <source>
        <dbReference type="SAM" id="MobiDB-lite"/>
    </source>
</evidence>
<evidence type="ECO:0000313" key="10">
    <source>
        <dbReference type="Proteomes" id="UP000016923"/>
    </source>
</evidence>
<protein>
    <submittedName>
        <fullName evidence="9">Cycloheximide resistance protein</fullName>
    </submittedName>
</protein>
<feature type="region of interest" description="Disordered" evidence="6">
    <location>
        <begin position="1"/>
        <end position="92"/>
    </location>
</feature>
<dbReference type="GO" id="GO:0016020">
    <property type="term" value="C:membrane"/>
    <property type="evidence" value="ECO:0007669"/>
    <property type="project" value="UniProtKB-SubCell"/>
</dbReference>
<dbReference type="Pfam" id="PF07690">
    <property type="entry name" value="MFS_1"/>
    <property type="match status" value="1"/>
</dbReference>
<dbReference type="EMBL" id="KE148159">
    <property type="protein sequence ID" value="EPE04833.1"/>
    <property type="molecule type" value="Genomic_DNA"/>
</dbReference>
<keyword evidence="4 7" id="KW-1133">Transmembrane helix</keyword>
<feature type="transmembrane region" description="Helical" evidence="7">
    <location>
        <begin position="510"/>
        <end position="530"/>
    </location>
</feature>
<dbReference type="STRING" id="1262450.S3CEV6"/>
<evidence type="ECO:0000313" key="9">
    <source>
        <dbReference type="EMBL" id="EPE04833.1"/>
    </source>
</evidence>
<gene>
    <name evidence="9" type="ORF">F503_06382</name>
</gene>
<evidence type="ECO:0000256" key="7">
    <source>
        <dbReference type="SAM" id="Phobius"/>
    </source>
</evidence>
<dbReference type="GO" id="GO:0022857">
    <property type="term" value="F:transmembrane transporter activity"/>
    <property type="evidence" value="ECO:0007669"/>
    <property type="project" value="InterPro"/>
</dbReference>
<dbReference type="VEuPathDB" id="FungiDB:F503_06382"/>
<dbReference type="InterPro" id="IPR036259">
    <property type="entry name" value="MFS_trans_sf"/>
</dbReference>
<dbReference type="HOGENOM" id="CLU_008455_1_2_1"/>
<feature type="transmembrane region" description="Helical" evidence="7">
    <location>
        <begin position="233"/>
        <end position="256"/>
    </location>
</feature>
<comment type="similarity">
    <text evidence="2">Belongs to the major facilitator superfamily.</text>
</comment>
<evidence type="ECO:0000256" key="3">
    <source>
        <dbReference type="ARBA" id="ARBA00022692"/>
    </source>
</evidence>
<feature type="transmembrane region" description="Helical" evidence="7">
    <location>
        <begin position="331"/>
        <end position="353"/>
    </location>
</feature>
<dbReference type="eggNOG" id="KOG0255">
    <property type="taxonomic scope" value="Eukaryota"/>
</dbReference>
<feature type="domain" description="Major facilitator superfamily (MFS) profile" evidence="8">
    <location>
        <begin position="107"/>
        <end position="536"/>
    </location>
</feature>
<keyword evidence="3 7" id="KW-0812">Transmembrane</keyword>
<sequence length="545" mass="59346">MTSPSDEKAYTSSDSATVDEQDRNTQIGQPIVEQNSPGEQGEKHGRHSLSRIASRASQPIAATVDVETGAANNTDDNDEDDPNIVGWDGPDDPENPYNWPTWRKVLNCGLISILTFVMPLASSIFAPGVPALMAEFKSSSNELGAFVVSVYILGFAFGPLLIAPLSEIYGRNPVYHVCNVCFIAFVVGCAKAPSLNSLIAFRFLSGIFGSCPLTNGGGSIADMVSQENRGAAMSMFAVGPLLGPIIGPVAGGFLASAEGWRWVFWLIVIVAGVVSIIFFLSMRETYAPLLLERKTQRLRKETGNPHLRSKLDSGLSPADYFKRSIVRPIKMLVYSPVVLIFAFYMAVVYGYLYLMFTSVTEVFQSVYGFDSDIVGLVYLGLGVGSLVGMAYFSLMSDRHIRKMAAKEGQGMKPEYRLHPMPVGAILLPIGFFIYGWTAEYHKHWIAPIIGMVVIGFANLIIFMAIQIYLVDAFSIYAASALAANTIVRSIAGAVLPLAGLQMYDKLGLGWGNSLLGFIAFAMIPAPFLILKYGEGLRLRFQIKDL</sequence>
<dbReference type="Gene3D" id="1.20.1250.20">
    <property type="entry name" value="MFS general substrate transporter like domains"/>
    <property type="match status" value="1"/>
</dbReference>
<dbReference type="PROSITE" id="PS50850">
    <property type="entry name" value="MFS"/>
    <property type="match status" value="1"/>
</dbReference>
<feature type="transmembrane region" description="Helical" evidence="7">
    <location>
        <begin position="105"/>
        <end position="125"/>
    </location>
</feature>
<feature type="transmembrane region" description="Helical" evidence="7">
    <location>
        <begin position="373"/>
        <end position="394"/>
    </location>
</feature>
<proteinExistence type="inferred from homology"/>
<dbReference type="OrthoDB" id="5296287at2759"/>
<dbReference type="SUPFAM" id="SSF103473">
    <property type="entry name" value="MFS general substrate transporter"/>
    <property type="match status" value="1"/>
</dbReference>
<name>S3CEV6_OPHP1</name>
<feature type="transmembrane region" description="Helical" evidence="7">
    <location>
        <begin position="476"/>
        <end position="498"/>
    </location>
</feature>
<feature type="transmembrane region" description="Helical" evidence="7">
    <location>
        <begin position="199"/>
        <end position="221"/>
    </location>
</feature>
<organism evidence="9 10">
    <name type="scientific">Ophiostoma piceae (strain UAMH 11346)</name>
    <name type="common">Sap stain fungus</name>
    <dbReference type="NCBI Taxonomy" id="1262450"/>
    <lineage>
        <taxon>Eukaryota</taxon>
        <taxon>Fungi</taxon>
        <taxon>Dikarya</taxon>
        <taxon>Ascomycota</taxon>
        <taxon>Pezizomycotina</taxon>
        <taxon>Sordariomycetes</taxon>
        <taxon>Sordariomycetidae</taxon>
        <taxon>Ophiostomatales</taxon>
        <taxon>Ophiostomataceae</taxon>
        <taxon>Ophiostoma</taxon>
    </lineage>
</organism>
<dbReference type="OMA" id="FMSLQMY"/>
<keyword evidence="5 7" id="KW-0472">Membrane</keyword>
<evidence type="ECO:0000256" key="4">
    <source>
        <dbReference type="ARBA" id="ARBA00022989"/>
    </source>
</evidence>
<feature type="transmembrane region" description="Helical" evidence="7">
    <location>
        <begin position="174"/>
        <end position="193"/>
    </location>
</feature>
<feature type="transmembrane region" description="Helical" evidence="7">
    <location>
        <begin position="444"/>
        <end position="469"/>
    </location>
</feature>
<dbReference type="PANTHER" id="PTHR23502">
    <property type="entry name" value="MAJOR FACILITATOR SUPERFAMILY"/>
    <property type="match status" value="1"/>
</dbReference>
<dbReference type="PANTHER" id="PTHR23502:SF68">
    <property type="entry name" value="MULTIDRUG TRANSPORTER, PUTATIVE (AFU_ORTHOLOGUE AFUA_3G01120)-RELATED"/>
    <property type="match status" value="1"/>
</dbReference>
<dbReference type="InterPro" id="IPR011701">
    <property type="entry name" value="MFS"/>
</dbReference>
<reference evidence="9 10" key="1">
    <citation type="journal article" date="2013" name="BMC Genomics">
        <title>The genome and transcriptome of the pine saprophyte Ophiostoma piceae, and a comparison with the bark beetle-associated pine pathogen Grosmannia clavigera.</title>
        <authorList>
            <person name="Haridas S."/>
            <person name="Wang Y."/>
            <person name="Lim L."/>
            <person name="Massoumi Alamouti S."/>
            <person name="Jackman S."/>
            <person name="Docking R."/>
            <person name="Robertson G."/>
            <person name="Birol I."/>
            <person name="Bohlmann J."/>
            <person name="Breuil C."/>
        </authorList>
    </citation>
    <scope>NUCLEOTIDE SEQUENCE [LARGE SCALE GENOMIC DNA]</scope>
    <source>
        <strain evidence="9 10">UAMH 11346</strain>
    </source>
</reference>
<dbReference type="AlphaFoldDB" id="S3CEV6"/>
<evidence type="ECO:0000256" key="5">
    <source>
        <dbReference type="ARBA" id="ARBA00023136"/>
    </source>
</evidence>
<dbReference type="FunFam" id="1.20.1250.20:FF:000011">
    <property type="entry name" value="MFS multidrug transporter, putative"/>
    <property type="match status" value="1"/>
</dbReference>
<accession>S3CEV6</accession>
<feature type="transmembrane region" description="Helical" evidence="7">
    <location>
        <begin position="415"/>
        <end position="438"/>
    </location>
</feature>